<dbReference type="InterPro" id="IPR041424">
    <property type="entry name" value="CinA_KH"/>
</dbReference>
<proteinExistence type="inferred from homology"/>
<dbReference type="InterPro" id="IPR008136">
    <property type="entry name" value="CinA_C"/>
</dbReference>
<dbReference type="AlphaFoldDB" id="X1ABF9"/>
<dbReference type="Pfam" id="PF18146">
    <property type="entry name" value="CinA_KH"/>
    <property type="match status" value="1"/>
</dbReference>
<protein>
    <recommendedName>
        <fullName evidence="1">MoaB/Mog domain-containing protein</fullName>
    </recommendedName>
</protein>
<dbReference type="NCBIfam" id="TIGR00199">
    <property type="entry name" value="PncC_domain"/>
    <property type="match status" value="1"/>
</dbReference>
<dbReference type="InterPro" id="IPR008135">
    <property type="entry name" value="Competence-induced_CinA"/>
</dbReference>
<dbReference type="HAMAP" id="MF_00226_B">
    <property type="entry name" value="CinA_B"/>
    <property type="match status" value="1"/>
</dbReference>
<evidence type="ECO:0000313" key="2">
    <source>
        <dbReference type="EMBL" id="GAG67302.1"/>
    </source>
</evidence>
<sequence>MKAEIISIGSEILRGQITDTNANFIAKKLAESGIDLEHISAVSDSPESLLSTLKQALQRSNLIITTGGLGPTEDDITYQTITRALNLKLIKYPEAEKNLKRILKKINKRISPSNLKQVYLPEGAKIIINQYGTAPAMILEKDNKIICSFPGVPHEMKNLIEENLIPYLKEKFPPSMIKKSKILKITGLGESSVNELIRDYMNKQTNFSFGIYANPEDIQVQITTQAPTEKEVEKLLQSSVNQLTKILGNYVYGTGKQSLEEVVGNLLKTKKLKVAVAESCTGGMLGEMITRIPGSSEYFQGGVISYNARVKEDLLKVPPEVIRKYGEVSRQVAKLMAEGVWRCCQSDIGISITGIAGPGGATEKKKVGLVYMALADGKRTIAKKHQLFGSRQLIRLRSARRALNMLRNYLSIISTIFILKN</sequence>
<dbReference type="NCBIfam" id="TIGR00200">
    <property type="entry name" value="cinA_nterm"/>
    <property type="match status" value="1"/>
</dbReference>
<dbReference type="NCBIfam" id="NF001813">
    <property type="entry name" value="PRK00549.1"/>
    <property type="match status" value="1"/>
</dbReference>
<accession>X1ABF9</accession>
<gene>
    <name evidence="2" type="ORF">S01H4_08135</name>
</gene>
<dbReference type="InterPro" id="IPR036653">
    <property type="entry name" value="CinA-like_C"/>
</dbReference>
<dbReference type="Gene3D" id="3.90.950.20">
    <property type="entry name" value="CinA-like"/>
    <property type="match status" value="1"/>
</dbReference>
<dbReference type="InterPro" id="IPR036425">
    <property type="entry name" value="MoaB/Mog-like_dom_sf"/>
</dbReference>
<dbReference type="PANTHER" id="PTHR13939">
    <property type="entry name" value="NICOTINAMIDE-NUCLEOTIDE AMIDOHYDROLASE PNCC"/>
    <property type="match status" value="1"/>
</dbReference>
<dbReference type="EMBL" id="BART01002753">
    <property type="protein sequence ID" value="GAG67302.1"/>
    <property type="molecule type" value="Genomic_DNA"/>
</dbReference>
<dbReference type="Gene3D" id="3.40.980.10">
    <property type="entry name" value="MoaB/Mog-like domain"/>
    <property type="match status" value="1"/>
</dbReference>
<dbReference type="SUPFAM" id="SSF53218">
    <property type="entry name" value="Molybdenum cofactor biosynthesis proteins"/>
    <property type="match status" value="1"/>
</dbReference>
<dbReference type="Pfam" id="PF00994">
    <property type="entry name" value="MoCF_biosynth"/>
    <property type="match status" value="1"/>
</dbReference>
<dbReference type="NCBIfam" id="TIGR00177">
    <property type="entry name" value="molyb_syn"/>
    <property type="match status" value="1"/>
</dbReference>
<organism evidence="2">
    <name type="scientific">marine sediment metagenome</name>
    <dbReference type="NCBI Taxonomy" id="412755"/>
    <lineage>
        <taxon>unclassified sequences</taxon>
        <taxon>metagenomes</taxon>
        <taxon>ecological metagenomes</taxon>
    </lineage>
</organism>
<dbReference type="PANTHER" id="PTHR13939:SF0">
    <property type="entry name" value="NMN AMIDOHYDROLASE-LIKE PROTEIN YFAY"/>
    <property type="match status" value="1"/>
</dbReference>
<dbReference type="InterPro" id="IPR001453">
    <property type="entry name" value="MoaB/Mog_dom"/>
</dbReference>
<reference evidence="2" key="1">
    <citation type="journal article" date="2014" name="Front. Microbiol.">
        <title>High frequency of phylogenetically diverse reductive dehalogenase-homologous genes in deep subseafloor sedimentary metagenomes.</title>
        <authorList>
            <person name="Kawai M."/>
            <person name="Futagami T."/>
            <person name="Toyoda A."/>
            <person name="Takaki Y."/>
            <person name="Nishi S."/>
            <person name="Hori S."/>
            <person name="Arai W."/>
            <person name="Tsubouchi T."/>
            <person name="Morono Y."/>
            <person name="Uchiyama I."/>
            <person name="Ito T."/>
            <person name="Fujiyama A."/>
            <person name="Inagaki F."/>
            <person name="Takami H."/>
        </authorList>
    </citation>
    <scope>NUCLEOTIDE SEQUENCE</scope>
    <source>
        <strain evidence="2">Expedition CK06-06</strain>
    </source>
</reference>
<dbReference type="Pfam" id="PF02464">
    <property type="entry name" value="CinA"/>
    <property type="match status" value="1"/>
</dbReference>
<dbReference type="SMART" id="SM00852">
    <property type="entry name" value="MoCF_biosynth"/>
    <property type="match status" value="1"/>
</dbReference>
<dbReference type="Gene3D" id="3.30.70.2860">
    <property type="match status" value="1"/>
</dbReference>
<comment type="caution">
    <text evidence="2">The sequence shown here is derived from an EMBL/GenBank/DDBJ whole genome shotgun (WGS) entry which is preliminary data.</text>
</comment>
<dbReference type="InterPro" id="IPR050101">
    <property type="entry name" value="CinA"/>
</dbReference>
<name>X1ABF9_9ZZZZ</name>
<dbReference type="SUPFAM" id="SSF142433">
    <property type="entry name" value="CinA-like"/>
    <property type="match status" value="1"/>
</dbReference>
<feature type="domain" description="MoaB/Mog" evidence="1">
    <location>
        <begin position="4"/>
        <end position="171"/>
    </location>
</feature>
<evidence type="ECO:0000259" key="1">
    <source>
        <dbReference type="SMART" id="SM00852"/>
    </source>
</evidence>
<dbReference type="CDD" id="cd00885">
    <property type="entry name" value="cinA"/>
    <property type="match status" value="1"/>
</dbReference>
<dbReference type="PIRSF" id="PIRSF006728">
    <property type="entry name" value="CinA"/>
    <property type="match status" value="1"/>
</dbReference>